<dbReference type="RefSeq" id="WP_099799736.1">
    <property type="nucleotide sequence ID" value="NZ_CP018092.1"/>
</dbReference>
<dbReference type="InterPro" id="IPR005500">
    <property type="entry name" value="DUF309"/>
</dbReference>
<evidence type="ECO:0000313" key="2">
    <source>
        <dbReference type="Proteomes" id="UP000231057"/>
    </source>
</evidence>
<dbReference type="KEGG" id="slw:BRW62_12460"/>
<evidence type="ECO:0000313" key="1">
    <source>
        <dbReference type="EMBL" id="ATS19405.1"/>
    </source>
</evidence>
<dbReference type="EMBL" id="CP018092">
    <property type="protein sequence ID" value="ATS19405.1"/>
    <property type="molecule type" value="Genomic_DNA"/>
</dbReference>
<dbReference type="InterPro" id="IPR023203">
    <property type="entry name" value="TTHA0068_sf"/>
</dbReference>
<dbReference type="SUPFAM" id="SSF140663">
    <property type="entry name" value="TTHA0068-like"/>
    <property type="match status" value="1"/>
</dbReference>
<name>A0A2D2Q4K4_PARLV</name>
<dbReference type="OrthoDB" id="165483at2"/>
<sequence>MHLSDPLQQAIAQFNSGQYYACHDTLEVLWLEATEPDRTFYQGLLQIAVACYHASRSNSRGAILLLGEGTRRLQQCDPAHYGLDLKALIAAAMTLQAQLHAQAPPSIVLHIDRLN</sequence>
<evidence type="ECO:0008006" key="3">
    <source>
        <dbReference type="Google" id="ProtNLM"/>
    </source>
</evidence>
<dbReference type="Pfam" id="PF03745">
    <property type="entry name" value="DUF309"/>
    <property type="match status" value="1"/>
</dbReference>
<dbReference type="AlphaFoldDB" id="A0A2D2Q4K4"/>
<accession>A0A2D2Q4K4</accession>
<protein>
    <recommendedName>
        <fullName evidence="3">DUF309 domain-containing protein</fullName>
    </recommendedName>
</protein>
<proteinExistence type="predicted"/>
<reference evidence="2" key="2">
    <citation type="journal article" date="2022" name="Front. Microbiol.">
        <title>Comparative Genomic Analysis Revealed Distinct Molecular Components and Organization of CO2-Concentrating Mechanism in Thermophilic Cyanobacteria.</title>
        <authorList>
            <person name="Tang J."/>
            <person name="Zhou H."/>
            <person name="Yao D."/>
            <person name="Riaz S."/>
            <person name="You D."/>
            <person name="Klepacz-Smolka A."/>
            <person name="Daroch M."/>
        </authorList>
    </citation>
    <scope>NUCLEOTIDE SEQUENCE [LARGE SCALE GENOMIC DNA]</scope>
    <source>
        <strain evidence="2">PCC 6715</strain>
    </source>
</reference>
<organism evidence="1 2">
    <name type="scientific">Parathermosynechococcus lividus PCC 6715</name>
    <dbReference type="NCBI Taxonomy" id="1917166"/>
    <lineage>
        <taxon>Bacteria</taxon>
        <taxon>Bacillati</taxon>
        <taxon>Cyanobacteriota</taxon>
        <taxon>Cyanophyceae</taxon>
        <taxon>Acaryochloridales</taxon>
        <taxon>Thermosynechococcaceae</taxon>
        <taxon>Parathermosynechococcus</taxon>
    </lineage>
</organism>
<dbReference type="PANTHER" id="PTHR34796">
    <property type="entry name" value="EXPRESSED PROTEIN"/>
    <property type="match status" value="1"/>
</dbReference>
<keyword evidence="2" id="KW-1185">Reference proteome</keyword>
<reference evidence="1 2" key="1">
    <citation type="submission" date="2016-11" db="EMBL/GenBank/DDBJ databases">
        <title>Complete genome sequence of thermophilic cyanobacteria strain Synechococcus sp. PCC6715.</title>
        <authorList>
            <person name="Tang J."/>
            <person name="Daroch M."/>
            <person name="Liang Y."/>
            <person name="Jiang D."/>
            <person name="Shah M."/>
        </authorList>
    </citation>
    <scope>NUCLEOTIDE SEQUENCE [LARGE SCALE GENOMIC DNA]</scope>
    <source>
        <strain evidence="1 2">PCC 6715</strain>
    </source>
</reference>
<gene>
    <name evidence="1" type="ORF">BRW62_12460</name>
</gene>
<dbReference type="Proteomes" id="UP000231057">
    <property type="component" value="Chromosome"/>
</dbReference>
<dbReference type="Gene3D" id="1.10.3450.10">
    <property type="entry name" value="TTHA0068-like"/>
    <property type="match status" value="1"/>
</dbReference>
<dbReference type="PANTHER" id="PTHR34796:SF1">
    <property type="entry name" value="EXPRESSED PROTEIN"/>
    <property type="match status" value="1"/>
</dbReference>